<dbReference type="InterPro" id="IPR000524">
    <property type="entry name" value="Tscrpt_reg_HTH_GntR"/>
</dbReference>
<evidence type="ECO:0000256" key="3">
    <source>
        <dbReference type="ARBA" id="ARBA00023015"/>
    </source>
</evidence>
<comment type="caution">
    <text evidence="7">The sequence shown here is derived from an EMBL/GenBank/DDBJ whole genome shotgun (WGS) entry which is preliminary data.</text>
</comment>
<dbReference type="PANTHER" id="PTHR46577">
    <property type="entry name" value="HTH-TYPE TRANSCRIPTIONAL REGULATORY PROTEIN GABR"/>
    <property type="match status" value="1"/>
</dbReference>
<keyword evidence="7" id="KW-0032">Aminotransferase</keyword>
<dbReference type="EMBL" id="RCUX01000015">
    <property type="protein sequence ID" value="RLP73194.1"/>
    <property type="molecule type" value="Genomic_DNA"/>
</dbReference>
<dbReference type="AlphaFoldDB" id="A0A3L6ZZF5"/>
<dbReference type="OrthoDB" id="199743at2"/>
<dbReference type="InterPro" id="IPR051446">
    <property type="entry name" value="HTH_trans_reg/aminotransferase"/>
</dbReference>
<dbReference type="SUPFAM" id="SSF46785">
    <property type="entry name" value="Winged helix' DNA-binding domain"/>
    <property type="match status" value="1"/>
</dbReference>
<keyword evidence="7" id="KW-0808">Transferase</keyword>
<dbReference type="Pfam" id="PF00392">
    <property type="entry name" value="GntR"/>
    <property type="match status" value="1"/>
</dbReference>
<keyword evidence="5" id="KW-0804">Transcription</keyword>
<gene>
    <name evidence="7" type="ORF">D9V32_14795</name>
</gene>
<dbReference type="CDD" id="cd07377">
    <property type="entry name" value="WHTH_GntR"/>
    <property type="match status" value="1"/>
</dbReference>
<evidence type="ECO:0000313" key="7">
    <source>
        <dbReference type="EMBL" id="RLP73194.1"/>
    </source>
</evidence>
<dbReference type="Gene3D" id="1.10.10.10">
    <property type="entry name" value="Winged helix-like DNA-binding domain superfamily/Winged helix DNA-binding domain"/>
    <property type="match status" value="1"/>
</dbReference>
<reference evidence="7 8" key="1">
    <citation type="submission" date="2018-10" db="EMBL/GenBank/DDBJ databases">
        <authorList>
            <person name="Li J."/>
        </authorList>
    </citation>
    <scope>NUCLEOTIDE SEQUENCE [LARGE SCALE GENOMIC DNA]</scope>
    <source>
        <strain evidence="7 8">IF 016277</strain>
    </source>
</reference>
<comment type="similarity">
    <text evidence="1">In the C-terminal section; belongs to the class-I pyridoxal-phosphate-dependent aminotransferase family.</text>
</comment>
<protein>
    <submittedName>
        <fullName evidence="7">PLP-dependent aminotransferase family protein</fullName>
    </submittedName>
</protein>
<evidence type="ECO:0000256" key="2">
    <source>
        <dbReference type="ARBA" id="ARBA00022898"/>
    </source>
</evidence>
<name>A0A3L6ZZF5_9MICO</name>
<dbReference type="InterPro" id="IPR015424">
    <property type="entry name" value="PyrdxlP-dep_Trfase"/>
</dbReference>
<dbReference type="RefSeq" id="WP_121649692.1">
    <property type="nucleotide sequence ID" value="NZ_RCUX01000015.1"/>
</dbReference>
<dbReference type="GO" id="GO:0008483">
    <property type="term" value="F:transaminase activity"/>
    <property type="evidence" value="ECO:0007669"/>
    <property type="project" value="UniProtKB-KW"/>
</dbReference>
<dbReference type="InterPro" id="IPR015421">
    <property type="entry name" value="PyrdxlP-dep_Trfase_major"/>
</dbReference>
<dbReference type="PRINTS" id="PR00035">
    <property type="entry name" value="HTHGNTR"/>
</dbReference>
<evidence type="ECO:0000256" key="5">
    <source>
        <dbReference type="ARBA" id="ARBA00023163"/>
    </source>
</evidence>
<dbReference type="Proteomes" id="UP000272503">
    <property type="component" value="Unassembled WGS sequence"/>
</dbReference>
<dbReference type="SMART" id="SM00345">
    <property type="entry name" value="HTH_GNTR"/>
    <property type="match status" value="1"/>
</dbReference>
<keyword evidence="4" id="KW-0238">DNA-binding</keyword>
<feature type="domain" description="HTH gntR-type" evidence="6">
    <location>
        <begin position="22"/>
        <end position="90"/>
    </location>
</feature>
<dbReference type="InterPro" id="IPR004839">
    <property type="entry name" value="Aminotransferase_I/II_large"/>
</dbReference>
<dbReference type="Gene3D" id="3.40.640.10">
    <property type="entry name" value="Type I PLP-dependent aspartate aminotransferase-like (Major domain)"/>
    <property type="match status" value="1"/>
</dbReference>
<evidence type="ECO:0000256" key="1">
    <source>
        <dbReference type="ARBA" id="ARBA00005384"/>
    </source>
</evidence>
<organism evidence="7 8">
    <name type="scientific">Mycetocola tolaasinivorans</name>
    <dbReference type="NCBI Taxonomy" id="76635"/>
    <lineage>
        <taxon>Bacteria</taxon>
        <taxon>Bacillati</taxon>
        <taxon>Actinomycetota</taxon>
        <taxon>Actinomycetes</taxon>
        <taxon>Micrococcales</taxon>
        <taxon>Microbacteriaceae</taxon>
        <taxon>Mycetocola</taxon>
    </lineage>
</organism>
<keyword evidence="2" id="KW-0663">Pyridoxal phosphate</keyword>
<dbReference type="PROSITE" id="PS50949">
    <property type="entry name" value="HTH_GNTR"/>
    <property type="match status" value="1"/>
</dbReference>
<dbReference type="GO" id="GO:0030170">
    <property type="term" value="F:pyridoxal phosphate binding"/>
    <property type="evidence" value="ECO:0007669"/>
    <property type="project" value="InterPro"/>
</dbReference>
<proteinExistence type="inferred from homology"/>
<dbReference type="InterPro" id="IPR036388">
    <property type="entry name" value="WH-like_DNA-bd_sf"/>
</dbReference>
<keyword evidence="8" id="KW-1185">Reference proteome</keyword>
<dbReference type="CDD" id="cd00609">
    <property type="entry name" value="AAT_like"/>
    <property type="match status" value="1"/>
</dbReference>
<dbReference type="SUPFAM" id="SSF53383">
    <property type="entry name" value="PLP-dependent transferases"/>
    <property type="match status" value="1"/>
</dbReference>
<keyword evidence="3" id="KW-0805">Transcription regulation</keyword>
<evidence type="ECO:0000313" key="8">
    <source>
        <dbReference type="Proteomes" id="UP000272503"/>
    </source>
</evidence>
<sequence>MNEPALAARTLVVLLGDWRGPGITYRNLADRIRLLILDGRIPSGTRLPAERELAERLDLSRATISSAYRDLRERGVVQSVRGSGSVARINPATLAREPGGRPVLLDLARASLPAAPQLPDAARAAAEALPRYLDADSDPVGLPELRAAIAARYSALGLPTHPDQIMVTLGAQHAIGLVTRLFLARGDRALIEHPSYPHAHDTMRALGARVVAVPVTAENGWDADELITTMERTSPALAYLMPDFHNPTGASMPRELRERLCRAAARQGTVLLIDETTADLNIDRPEPVRPFAVDNRSGAEIITVGTVGKTLWAGIRLGWIRAEASTITRLVATRSRSDLGTSILEQLTVLEAFREMPQILELRGRQLRATRDTTVAYLSNRVPEWSIPHVHGGLALWVGLGAAVSSRLTLTARQHGLLLSAGPRFGADGAFERFLRIPITGPSEVTETALAALVESWRELRATPEPDAPIAGRA</sequence>
<dbReference type="Pfam" id="PF00155">
    <property type="entry name" value="Aminotran_1_2"/>
    <property type="match status" value="1"/>
</dbReference>
<evidence type="ECO:0000256" key="4">
    <source>
        <dbReference type="ARBA" id="ARBA00023125"/>
    </source>
</evidence>
<accession>A0A3L6ZZF5</accession>
<dbReference type="GO" id="GO:0003677">
    <property type="term" value="F:DNA binding"/>
    <property type="evidence" value="ECO:0007669"/>
    <property type="project" value="UniProtKB-KW"/>
</dbReference>
<dbReference type="InterPro" id="IPR036390">
    <property type="entry name" value="WH_DNA-bd_sf"/>
</dbReference>
<evidence type="ECO:0000259" key="6">
    <source>
        <dbReference type="PROSITE" id="PS50949"/>
    </source>
</evidence>
<dbReference type="GO" id="GO:0003700">
    <property type="term" value="F:DNA-binding transcription factor activity"/>
    <property type="evidence" value="ECO:0007669"/>
    <property type="project" value="InterPro"/>
</dbReference>
<dbReference type="PANTHER" id="PTHR46577:SF1">
    <property type="entry name" value="HTH-TYPE TRANSCRIPTIONAL REGULATORY PROTEIN GABR"/>
    <property type="match status" value="1"/>
</dbReference>